<proteinExistence type="predicted"/>
<evidence type="ECO:0000313" key="1">
    <source>
        <dbReference type="EMBL" id="CAB4692615.1"/>
    </source>
</evidence>
<sequence length="85" mass="8909">MVSASLAPSNLDKYLKIILISEKLNEVVVSEGATAETAGDVVTKLVTDTAKKLGVTVNSRYGKWNESTATIEEADNTSGAVTPVP</sequence>
<reference evidence="1" key="1">
    <citation type="submission" date="2020-05" db="EMBL/GenBank/DDBJ databases">
        <authorList>
            <person name="Chiriac C."/>
            <person name="Salcher M."/>
            <person name="Ghai R."/>
            <person name="Kavagutti S V."/>
        </authorList>
    </citation>
    <scope>NUCLEOTIDE SEQUENCE</scope>
</reference>
<organism evidence="1">
    <name type="scientific">freshwater metagenome</name>
    <dbReference type="NCBI Taxonomy" id="449393"/>
    <lineage>
        <taxon>unclassified sequences</taxon>
        <taxon>metagenomes</taxon>
        <taxon>ecological metagenomes</taxon>
    </lineage>
</organism>
<gene>
    <name evidence="1" type="ORF">UFOPK2592_00294</name>
</gene>
<dbReference type="EMBL" id="CAEZXU010000011">
    <property type="protein sequence ID" value="CAB4692615.1"/>
    <property type="molecule type" value="Genomic_DNA"/>
</dbReference>
<name>A0A6J6P7Z7_9ZZZZ</name>
<protein>
    <submittedName>
        <fullName evidence="1">Unannotated protein</fullName>
    </submittedName>
</protein>
<accession>A0A6J6P7Z7</accession>
<dbReference type="AlphaFoldDB" id="A0A6J6P7Z7"/>